<comment type="subcellular location">
    <subcellularLocation>
        <location evidence="10">Mitochondrion</location>
    </subcellularLocation>
</comment>
<evidence type="ECO:0000256" key="6">
    <source>
        <dbReference type="ARBA" id="ARBA00022857"/>
    </source>
</evidence>
<dbReference type="PANTHER" id="PTHR48467:SF1">
    <property type="entry name" value="GLUTAMATE SYNTHASE 1 [NADH], CHLOROPLASTIC-LIKE"/>
    <property type="match status" value="1"/>
</dbReference>
<evidence type="ECO:0000313" key="15">
    <source>
        <dbReference type="Proteomes" id="UP000794436"/>
    </source>
</evidence>
<dbReference type="OrthoDB" id="333024at2759"/>
<gene>
    <name evidence="14" type="ORF">Poli38472_003277</name>
</gene>
<feature type="binding site" evidence="12">
    <location>
        <begin position="243"/>
        <end position="244"/>
    </location>
    <ligand>
        <name>NADP(+)</name>
        <dbReference type="ChEBI" id="CHEBI:58349"/>
    </ligand>
</feature>
<feature type="binding site" evidence="12">
    <location>
        <position position="255"/>
    </location>
    <ligand>
        <name>NADP(+)</name>
        <dbReference type="ChEBI" id="CHEBI:58349"/>
    </ligand>
</feature>
<evidence type="ECO:0000256" key="11">
    <source>
        <dbReference type="PIRSR" id="PIRSR000362-1"/>
    </source>
</evidence>
<sequence length="518" mass="56528">MALRRVLGGAASTRVQARRAPLLLRPARRGLHASMTTRFGVEGAVDDAPPSPLRVCVVGAGPAGFYAAKYLLKEHEQVYVDMIEALPTPYGLVRAGVAPDHPEVKSVMNDFEKVAAEERFDFLGNVVVGQDVHLDELKQHYHAVLLAYGASGDRALGIPGEELAGVYGARSFVNWYNGHPSFRDLNPDLSHETVVIFGQGNVAIDCARVLTKSLDELKSTDISQHAIEALSKSKVKKVYVVGRRGSAQAAFTMKEIREITKLPGVACVVDPAELEQSLNAASQQEINEQRAKKRMNELLGKVAFEYESASQAERQIRLKFLASPVELLADPERPDHVGVVRVEKTRLEGDANRQSAKGTGEFEEIPCGLVLRSIGYKSTPINDVPFNAQRHVVTNDQGRVIDSEQLPVAGLYCAGWLKRGPSGIIGSNIVDARETVACIMEDAKQGKLLTPPAEVATGSALSEVRRLVQMRDPKKALVSWEDVEHLHAEEEQRGAAVGKPREKITAVDEMLTVLFGKQ</sequence>
<dbReference type="PANTHER" id="PTHR48467">
    <property type="entry name" value="GLUTAMATE SYNTHASE 1 [NADH], CHLOROPLASTIC-LIKE"/>
    <property type="match status" value="1"/>
</dbReference>
<evidence type="ECO:0000256" key="4">
    <source>
        <dbReference type="ARBA" id="ARBA00022630"/>
    </source>
</evidence>
<keyword evidence="8 10" id="KW-0560">Oxidoreductase</keyword>
<dbReference type="Proteomes" id="UP000794436">
    <property type="component" value="Unassembled WGS sequence"/>
</dbReference>
<organism evidence="14 15">
    <name type="scientific">Pythium oligandrum</name>
    <name type="common">Mycoparasitic fungus</name>
    <dbReference type="NCBI Taxonomy" id="41045"/>
    <lineage>
        <taxon>Eukaryota</taxon>
        <taxon>Sar</taxon>
        <taxon>Stramenopiles</taxon>
        <taxon>Oomycota</taxon>
        <taxon>Peronosporomycetes</taxon>
        <taxon>Pythiales</taxon>
        <taxon>Pythiaceae</taxon>
        <taxon>Pythium</taxon>
    </lineage>
</organism>
<dbReference type="InterPro" id="IPR055275">
    <property type="entry name" value="Ferredox_Rdtase"/>
</dbReference>
<feature type="binding site" evidence="12">
    <location>
        <position position="423"/>
    </location>
    <ligand>
        <name>NADP(+)</name>
        <dbReference type="ChEBI" id="CHEBI:58349"/>
    </ligand>
</feature>
<dbReference type="Gene3D" id="3.50.50.60">
    <property type="entry name" value="FAD/NAD(P)-binding domain"/>
    <property type="match status" value="1"/>
</dbReference>
<feature type="binding site" evidence="11">
    <location>
        <position position="416"/>
    </location>
    <ligand>
        <name>FAD</name>
        <dbReference type="ChEBI" id="CHEBI:57692"/>
    </ligand>
</feature>
<comment type="caution">
    <text evidence="14">The sequence shown here is derived from an EMBL/GenBank/DDBJ whole genome shotgun (WGS) entry which is preliminary data.</text>
</comment>
<dbReference type="GO" id="GO:0005739">
    <property type="term" value="C:mitochondrion"/>
    <property type="evidence" value="ECO:0007669"/>
    <property type="project" value="UniProtKB-SubCell"/>
</dbReference>
<keyword evidence="4 10" id="KW-0285">Flavoprotein</keyword>
<comment type="cofactor">
    <cofactor evidence="1 10 11">
        <name>FAD</name>
        <dbReference type="ChEBI" id="CHEBI:57692"/>
    </cofactor>
</comment>
<dbReference type="GO" id="GO:0016491">
    <property type="term" value="F:oxidoreductase activity"/>
    <property type="evidence" value="ECO:0007669"/>
    <property type="project" value="UniProtKB-KW"/>
</dbReference>
<keyword evidence="5 10" id="KW-0274">FAD</keyword>
<reference evidence="14" key="1">
    <citation type="submission" date="2019-03" db="EMBL/GenBank/DDBJ databases">
        <title>Long read genome sequence of the mycoparasitic Pythium oligandrum ATCC 38472 isolated from sugarbeet rhizosphere.</title>
        <authorList>
            <person name="Gaulin E."/>
        </authorList>
    </citation>
    <scope>NUCLEOTIDE SEQUENCE</scope>
    <source>
        <strain evidence="14">ATCC 38472_TT</strain>
    </source>
</reference>
<evidence type="ECO:0000256" key="10">
    <source>
        <dbReference type="PIRNR" id="PIRNR000362"/>
    </source>
</evidence>
<dbReference type="InterPro" id="IPR021163">
    <property type="entry name" value="Ferredox_Rdtase_adrenod"/>
</dbReference>
<comment type="similarity">
    <text evidence="2 10">Belongs to the ferredoxin--NADP reductase type 1 family.</text>
</comment>
<feature type="binding site" evidence="11">
    <location>
        <position position="92"/>
    </location>
    <ligand>
        <name>FAD</name>
        <dbReference type="ChEBI" id="CHEBI:57692"/>
    </ligand>
</feature>
<keyword evidence="7" id="KW-0249">Electron transport</keyword>
<evidence type="ECO:0000259" key="13">
    <source>
        <dbReference type="Pfam" id="PF07992"/>
    </source>
</evidence>
<dbReference type="PIRSF" id="PIRSF000362">
    <property type="entry name" value="FNR"/>
    <property type="match status" value="1"/>
</dbReference>
<evidence type="ECO:0000256" key="3">
    <source>
        <dbReference type="ARBA" id="ARBA00022448"/>
    </source>
</evidence>
<dbReference type="InterPro" id="IPR036188">
    <property type="entry name" value="FAD/NAD-bd_sf"/>
</dbReference>
<accession>A0A8K1C6B8</accession>
<keyword evidence="15" id="KW-1185">Reference proteome</keyword>
<dbReference type="AlphaFoldDB" id="A0A8K1C6B8"/>
<feature type="binding site" evidence="11">
    <location>
        <position position="63"/>
    </location>
    <ligand>
        <name>FAD</name>
        <dbReference type="ChEBI" id="CHEBI:57692"/>
    </ligand>
</feature>
<evidence type="ECO:0000256" key="12">
    <source>
        <dbReference type="PIRSR" id="PIRSR000362-2"/>
    </source>
</evidence>
<dbReference type="FunFam" id="3.50.50.60:FF:000229">
    <property type="entry name" value="NADPH:adrenodoxin oxidoreductase, mitochondrial"/>
    <property type="match status" value="1"/>
</dbReference>
<comment type="catalytic activity">
    <reaction evidence="9 10">
        <text>2 reduced [adrenodoxin] + NADP(+) + H(+) = 2 oxidized [adrenodoxin] + NADPH</text>
        <dbReference type="Rhea" id="RHEA:42312"/>
        <dbReference type="Rhea" id="RHEA-COMP:9998"/>
        <dbReference type="Rhea" id="RHEA-COMP:9999"/>
        <dbReference type="ChEBI" id="CHEBI:15378"/>
        <dbReference type="ChEBI" id="CHEBI:33737"/>
        <dbReference type="ChEBI" id="CHEBI:33738"/>
        <dbReference type="ChEBI" id="CHEBI:57783"/>
        <dbReference type="ChEBI" id="CHEBI:58349"/>
        <dbReference type="EC" id="1.18.1.6"/>
    </reaction>
</comment>
<keyword evidence="10" id="KW-0496">Mitochondrion</keyword>
<dbReference type="Pfam" id="PF07992">
    <property type="entry name" value="Pyr_redox_2"/>
    <property type="match status" value="1"/>
</dbReference>
<evidence type="ECO:0000256" key="7">
    <source>
        <dbReference type="ARBA" id="ARBA00022982"/>
    </source>
</evidence>
<feature type="domain" description="FAD/NAD(P)-binding" evidence="13">
    <location>
        <begin position="54"/>
        <end position="215"/>
    </location>
</feature>
<feature type="binding site" evidence="11">
    <location>
        <position position="128"/>
    </location>
    <ligand>
        <name>FAD</name>
        <dbReference type="ChEBI" id="CHEBI:57692"/>
    </ligand>
</feature>
<protein>
    <recommendedName>
        <fullName evidence="10">NADPH:adrenodoxin oxidoreductase, mitochondrial</fullName>
        <ecNumber evidence="10">1.18.1.6</ecNumber>
    </recommendedName>
</protein>
<keyword evidence="6 10" id="KW-0521">NADP</keyword>
<evidence type="ECO:0000256" key="8">
    <source>
        <dbReference type="ARBA" id="ARBA00023002"/>
    </source>
</evidence>
<feature type="binding site" evidence="11">
    <location>
        <position position="84"/>
    </location>
    <ligand>
        <name>FAD</name>
        <dbReference type="ChEBI" id="CHEBI:57692"/>
    </ligand>
</feature>
<feature type="binding site" evidence="12">
    <location>
        <begin position="199"/>
        <end position="202"/>
    </location>
    <ligand>
        <name>NADP(+)</name>
        <dbReference type="ChEBI" id="CHEBI:58349"/>
    </ligand>
</feature>
<dbReference type="PRINTS" id="PR00419">
    <property type="entry name" value="ADXRDTASE"/>
</dbReference>
<evidence type="ECO:0000256" key="9">
    <source>
        <dbReference type="ARBA" id="ARBA00048933"/>
    </source>
</evidence>
<evidence type="ECO:0000256" key="2">
    <source>
        <dbReference type="ARBA" id="ARBA00008312"/>
    </source>
</evidence>
<evidence type="ECO:0000256" key="5">
    <source>
        <dbReference type="ARBA" id="ARBA00022827"/>
    </source>
</evidence>
<dbReference type="SUPFAM" id="SSF51971">
    <property type="entry name" value="Nucleotide-binding domain"/>
    <property type="match status" value="1"/>
</dbReference>
<feature type="binding site" evidence="11">
    <location>
        <begin position="423"/>
        <end position="425"/>
    </location>
    <ligand>
        <name>FAD</name>
        <dbReference type="ChEBI" id="CHEBI:57692"/>
    </ligand>
</feature>
<dbReference type="EC" id="1.18.1.6" evidence="10"/>
<proteinExistence type="inferred from homology"/>
<dbReference type="EMBL" id="SPLM01000144">
    <property type="protein sequence ID" value="TMW57352.1"/>
    <property type="molecule type" value="Genomic_DNA"/>
</dbReference>
<evidence type="ECO:0000313" key="14">
    <source>
        <dbReference type="EMBL" id="TMW57352.1"/>
    </source>
</evidence>
<dbReference type="InterPro" id="IPR023753">
    <property type="entry name" value="FAD/NAD-binding_dom"/>
</dbReference>
<name>A0A8K1C6B8_PYTOL</name>
<evidence type="ECO:0000256" key="1">
    <source>
        <dbReference type="ARBA" id="ARBA00001974"/>
    </source>
</evidence>
<keyword evidence="3" id="KW-0813">Transport</keyword>
<dbReference type="Gene3D" id="3.40.50.720">
    <property type="entry name" value="NAD(P)-binding Rossmann-like Domain"/>
    <property type="match status" value="1"/>
</dbReference>